<dbReference type="RefSeq" id="XP_011774787.1">
    <property type="nucleotide sequence ID" value="XM_011776485.1"/>
</dbReference>
<reference evidence="2" key="1">
    <citation type="journal article" date="2010" name="PLoS Negl. Trop. Dis.">
        <title>The genome sequence of Trypanosoma brucei gambiense, causative agent of chronic human african trypanosomiasis.</title>
        <authorList>
            <person name="Jackson A.P."/>
            <person name="Sanders M."/>
            <person name="Berry A."/>
            <person name="McQuillan J."/>
            <person name="Aslett M.A."/>
            <person name="Quail M.A."/>
            <person name="Chukualim B."/>
            <person name="Capewell P."/>
            <person name="MacLeod A."/>
            <person name="Melville S.E."/>
            <person name="Gibson W."/>
            <person name="Barry J.D."/>
            <person name="Berriman M."/>
            <person name="Hertz-Fowler C."/>
        </authorList>
    </citation>
    <scope>NUCLEOTIDE SEQUENCE [LARGE SCALE GENOMIC DNA]</scope>
    <source>
        <strain evidence="2">MHOM/CI/86/DAL972</strain>
    </source>
</reference>
<name>C9ZSX2_TRYB9</name>
<accession>C9ZSX2</accession>
<sequence>MTAPFKQRALPHIAPVMPLEVDVAVNPTKSRRTLPFRVLHSFSILCCPLCHISLVRALCSTRFASQCGRWRVLLSPLYYQERAVIHIPLYCTFRLWVCIPTALKEP</sequence>
<gene>
    <name evidence="1" type="ORF">TbgDal_VII4345</name>
</gene>
<proteinExistence type="predicted"/>
<organism evidence="1 2">
    <name type="scientific">Trypanosoma brucei gambiense (strain MHOM/CI/86/DAL972)</name>
    <dbReference type="NCBI Taxonomy" id="679716"/>
    <lineage>
        <taxon>Eukaryota</taxon>
        <taxon>Discoba</taxon>
        <taxon>Euglenozoa</taxon>
        <taxon>Kinetoplastea</taxon>
        <taxon>Metakinetoplastina</taxon>
        <taxon>Trypanosomatida</taxon>
        <taxon>Trypanosomatidae</taxon>
        <taxon>Trypanosoma</taxon>
    </lineage>
</organism>
<evidence type="ECO:0000313" key="1">
    <source>
        <dbReference type="EMBL" id="CBH12507.1"/>
    </source>
</evidence>
<dbReference type="EMBL" id="FN554970">
    <property type="protein sequence ID" value="CBH12507.1"/>
    <property type="molecule type" value="Genomic_DNA"/>
</dbReference>
<evidence type="ECO:0000313" key="2">
    <source>
        <dbReference type="Proteomes" id="UP000002316"/>
    </source>
</evidence>
<protein>
    <submittedName>
        <fullName evidence="1">Uncharacterized protein</fullName>
    </submittedName>
</protein>
<dbReference type="KEGG" id="tbg:TbgDal_VII4345"/>
<dbReference type="AlphaFoldDB" id="C9ZSX2"/>
<dbReference type="Proteomes" id="UP000002316">
    <property type="component" value="Chromosome 7"/>
</dbReference>
<dbReference type="GeneID" id="23862647"/>